<gene>
    <name evidence="2" type="ORF">Smic_07120</name>
</gene>
<proteinExistence type="predicted"/>
<reference evidence="2 3" key="1">
    <citation type="submission" date="2020-05" db="EMBL/GenBank/DDBJ databases">
        <title>Whole genome shotgun sequence of Streptomyces microflavus NBRC 13062.</title>
        <authorList>
            <person name="Komaki H."/>
            <person name="Tamura T."/>
        </authorList>
    </citation>
    <scope>NUCLEOTIDE SEQUENCE [LARGE SCALE GENOMIC DNA]</scope>
    <source>
        <strain evidence="2 3">NBRC 13062</strain>
    </source>
</reference>
<dbReference type="InterPro" id="IPR036457">
    <property type="entry name" value="PPM-type-like_dom_sf"/>
</dbReference>
<accession>A0A7J0CI73</accession>
<dbReference type="RefSeq" id="WP_032755208.1">
    <property type="nucleotide sequence ID" value="NZ_BMUG01000008.1"/>
</dbReference>
<dbReference type="SUPFAM" id="SSF81606">
    <property type="entry name" value="PP2C-like"/>
    <property type="match status" value="1"/>
</dbReference>
<dbReference type="Proteomes" id="UP000498740">
    <property type="component" value="Unassembled WGS sequence"/>
</dbReference>
<dbReference type="SMART" id="SM00332">
    <property type="entry name" value="PP2Cc"/>
    <property type="match status" value="1"/>
</dbReference>
<evidence type="ECO:0000313" key="2">
    <source>
        <dbReference type="EMBL" id="GFN02156.1"/>
    </source>
</evidence>
<dbReference type="InterPro" id="IPR001932">
    <property type="entry name" value="PPM-type_phosphatase-like_dom"/>
</dbReference>
<comment type="caution">
    <text evidence="2">The sequence shown here is derived from an EMBL/GenBank/DDBJ whole genome shotgun (WGS) entry which is preliminary data.</text>
</comment>
<evidence type="ECO:0000313" key="3">
    <source>
        <dbReference type="Proteomes" id="UP000498740"/>
    </source>
</evidence>
<feature type="domain" description="PPM-type phosphatase" evidence="1">
    <location>
        <begin position="14"/>
        <end position="228"/>
    </location>
</feature>
<dbReference type="EMBL" id="BLWD01000001">
    <property type="protein sequence ID" value="GFN02156.1"/>
    <property type="molecule type" value="Genomic_DNA"/>
</dbReference>
<evidence type="ECO:0000259" key="1">
    <source>
        <dbReference type="SMART" id="SM00332"/>
    </source>
</evidence>
<dbReference type="AlphaFoldDB" id="A0A7J0CI73"/>
<sequence>MTIIGVAQREGTAGSIADATASYRSASTAHTAVALIDGSGHDDDVVRLAPMLAETAARVGAVRGPLAGLLSAGALVHDPGPIPSGPDAVGVLYVRRPDERGYVVWVGDCRAYHWDGKVLQQMTTDHTLAAYLSRAAGEAGNVPVTALSDFVGIKLGQAVPATVPFVSVRAAGTLLLTTDGVHDQAPHEVIEALVREHANDPQTLANALVAAAHSNSAGYRDDATAVVVR</sequence>
<dbReference type="Gene3D" id="3.60.40.10">
    <property type="entry name" value="PPM-type phosphatase domain"/>
    <property type="match status" value="1"/>
</dbReference>
<organism evidence="2 3">
    <name type="scientific">Streptomyces microflavus</name>
    <name type="common">Streptomyces lipmanii</name>
    <dbReference type="NCBI Taxonomy" id="1919"/>
    <lineage>
        <taxon>Bacteria</taxon>
        <taxon>Bacillati</taxon>
        <taxon>Actinomycetota</taxon>
        <taxon>Actinomycetes</taxon>
        <taxon>Kitasatosporales</taxon>
        <taxon>Streptomycetaceae</taxon>
        <taxon>Streptomyces</taxon>
    </lineage>
</organism>
<protein>
    <submittedName>
        <fullName evidence="2">Serine/threonine protein phosphatase</fullName>
    </submittedName>
</protein>
<name>A0A7J0CI73_STRMI</name>